<comment type="catalytic activity">
    <reaction evidence="10">
        <text>L-leucine + 2-oxoglutarate = 4-methyl-2-oxopentanoate + L-glutamate</text>
        <dbReference type="Rhea" id="RHEA:18321"/>
        <dbReference type="ChEBI" id="CHEBI:16810"/>
        <dbReference type="ChEBI" id="CHEBI:17865"/>
        <dbReference type="ChEBI" id="CHEBI:29985"/>
        <dbReference type="ChEBI" id="CHEBI:57427"/>
        <dbReference type="EC" id="2.6.1.42"/>
    </reaction>
</comment>
<dbReference type="InterPro" id="IPR001544">
    <property type="entry name" value="Aminotrans_IV"/>
</dbReference>
<dbReference type="InterPro" id="IPR043131">
    <property type="entry name" value="BCAT-like_N"/>
</dbReference>
<dbReference type="InterPro" id="IPR043132">
    <property type="entry name" value="BCAT-like_C"/>
</dbReference>
<dbReference type="Proteomes" id="UP000186309">
    <property type="component" value="Chromosome"/>
</dbReference>
<dbReference type="EMBL" id="CP019082">
    <property type="protein sequence ID" value="APW59391.1"/>
    <property type="molecule type" value="Genomic_DNA"/>
</dbReference>
<dbReference type="OrthoDB" id="9805628at2"/>
<dbReference type="PANTHER" id="PTHR42743">
    <property type="entry name" value="AMINO-ACID AMINOTRANSFERASE"/>
    <property type="match status" value="1"/>
</dbReference>
<proteinExistence type="inferred from homology"/>
<evidence type="ECO:0000313" key="14">
    <source>
        <dbReference type="Proteomes" id="UP000186309"/>
    </source>
</evidence>
<dbReference type="PROSITE" id="PS00770">
    <property type="entry name" value="AA_TRANSFER_CLASS_4"/>
    <property type="match status" value="1"/>
</dbReference>
<comment type="pathway">
    <text evidence="2">Amino-acid biosynthesis; L-isoleucine biosynthesis; L-isoleucine from 2-oxobutanoate: step 4/4.</text>
</comment>
<dbReference type="STRING" id="1387353.BSF38_00814"/>
<dbReference type="FunFam" id="3.20.10.10:FF:000002">
    <property type="entry name" value="D-alanine aminotransferase"/>
    <property type="match status" value="1"/>
</dbReference>
<dbReference type="Gene3D" id="3.20.10.10">
    <property type="entry name" value="D-amino Acid Aminotransferase, subunit A, domain 2"/>
    <property type="match status" value="1"/>
</dbReference>
<comment type="pathway">
    <text evidence="4">Amino-acid biosynthesis; L-leucine biosynthesis; L-leucine from 3-methyl-2-oxobutanoate: step 4/4.</text>
</comment>
<comment type="pathway">
    <text evidence="3">Amino-acid biosynthesis; L-valine biosynthesis; L-valine from pyruvate: step 4/4.</text>
</comment>
<accession>A0A1U7CKD3</accession>
<name>A0A1U7CKD3_9BACT</name>
<protein>
    <recommendedName>
        <fullName evidence="6">branched-chain-amino-acid transaminase</fullName>
        <ecNumber evidence="6">2.6.1.42</ecNumber>
    </recommendedName>
</protein>
<dbReference type="SUPFAM" id="SSF56752">
    <property type="entry name" value="D-aminoacid aminotransferase-like PLP-dependent enzymes"/>
    <property type="match status" value="1"/>
</dbReference>
<dbReference type="AlphaFoldDB" id="A0A1U7CKD3"/>
<keyword evidence="13" id="KW-0808">Transferase</keyword>
<evidence type="ECO:0000256" key="7">
    <source>
        <dbReference type="ARBA" id="ARBA00022898"/>
    </source>
</evidence>
<dbReference type="KEGG" id="pbor:BSF38_00814"/>
<dbReference type="GO" id="GO:0046394">
    <property type="term" value="P:carboxylic acid biosynthetic process"/>
    <property type="evidence" value="ECO:0007669"/>
    <property type="project" value="UniProtKB-ARBA"/>
</dbReference>
<dbReference type="InterPro" id="IPR050571">
    <property type="entry name" value="Class-IV_PLP-Dep_Aminotrnsfr"/>
</dbReference>
<dbReference type="GO" id="GO:0052655">
    <property type="term" value="F:L-valine-2-oxoglutarate transaminase activity"/>
    <property type="evidence" value="ECO:0007669"/>
    <property type="project" value="RHEA"/>
</dbReference>
<evidence type="ECO:0000256" key="1">
    <source>
        <dbReference type="ARBA" id="ARBA00001933"/>
    </source>
</evidence>
<evidence type="ECO:0000256" key="5">
    <source>
        <dbReference type="ARBA" id="ARBA00009320"/>
    </source>
</evidence>
<dbReference type="PANTHER" id="PTHR42743:SF11">
    <property type="entry name" value="AMINODEOXYCHORISMATE LYASE"/>
    <property type="match status" value="1"/>
</dbReference>
<evidence type="ECO:0000313" key="13">
    <source>
        <dbReference type="EMBL" id="APW59391.1"/>
    </source>
</evidence>
<evidence type="ECO:0000256" key="3">
    <source>
        <dbReference type="ARBA" id="ARBA00004931"/>
    </source>
</evidence>
<reference evidence="14" key="1">
    <citation type="submission" date="2016-12" db="EMBL/GenBank/DDBJ databases">
        <title>Comparative genomics of four Isosphaeraceae planctomycetes: a common pool of plasmids and glycoside hydrolase genes.</title>
        <authorList>
            <person name="Ivanova A."/>
        </authorList>
    </citation>
    <scope>NUCLEOTIDE SEQUENCE [LARGE SCALE GENOMIC DNA]</scope>
    <source>
        <strain evidence="14">PX4</strain>
    </source>
</reference>
<dbReference type="Pfam" id="PF01063">
    <property type="entry name" value="Aminotran_4"/>
    <property type="match status" value="1"/>
</dbReference>
<dbReference type="GO" id="GO:0008652">
    <property type="term" value="P:amino acid biosynthetic process"/>
    <property type="evidence" value="ECO:0007669"/>
    <property type="project" value="UniProtKB-ARBA"/>
</dbReference>
<comment type="catalytic activity">
    <reaction evidence="9">
        <text>L-isoleucine + 2-oxoglutarate = (S)-3-methyl-2-oxopentanoate + L-glutamate</text>
        <dbReference type="Rhea" id="RHEA:24801"/>
        <dbReference type="ChEBI" id="CHEBI:16810"/>
        <dbReference type="ChEBI" id="CHEBI:29985"/>
        <dbReference type="ChEBI" id="CHEBI:35146"/>
        <dbReference type="ChEBI" id="CHEBI:58045"/>
        <dbReference type="EC" id="2.6.1.42"/>
    </reaction>
</comment>
<evidence type="ECO:0000256" key="8">
    <source>
        <dbReference type="ARBA" id="ARBA00048212"/>
    </source>
</evidence>
<dbReference type="InterPro" id="IPR018300">
    <property type="entry name" value="Aminotrans_IV_CS"/>
</dbReference>
<comment type="cofactor">
    <cofactor evidence="1 12">
        <name>pyridoxal 5'-phosphate</name>
        <dbReference type="ChEBI" id="CHEBI:597326"/>
    </cofactor>
</comment>
<evidence type="ECO:0000256" key="2">
    <source>
        <dbReference type="ARBA" id="ARBA00004824"/>
    </source>
</evidence>
<gene>
    <name evidence="13" type="primary">ilvE_1</name>
    <name evidence="13" type="ORF">BSF38_00814</name>
</gene>
<dbReference type="InterPro" id="IPR036038">
    <property type="entry name" value="Aminotransferase-like"/>
</dbReference>
<evidence type="ECO:0000256" key="12">
    <source>
        <dbReference type="RuleBase" id="RU004516"/>
    </source>
</evidence>
<evidence type="ECO:0000256" key="11">
    <source>
        <dbReference type="RuleBase" id="RU004106"/>
    </source>
</evidence>
<evidence type="ECO:0000256" key="4">
    <source>
        <dbReference type="ARBA" id="ARBA00005072"/>
    </source>
</evidence>
<evidence type="ECO:0000256" key="6">
    <source>
        <dbReference type="ARBA" id="ARBA00013053"/>
    </source>
</evidence>
<keyword evidence="7 12" id="KW-0663">Pyridoxal phosphate</keyword>
<evidence type="ECO:0000256" key="10">
    <source>
        <dbReference type="ARBA" id="ARBA00049229"/>
    </source>
</evidence>
<dbReference type="EC" id="2.6.1.42" evidence="6"/>
<keyword evidence="13" id="KW-0032">Aminotransferase</keyword>
<dbReference type="GO" id="GO:0052654">
    <property type="term" value="F:L-leucine-2-oxoglutarate transaminase activity"/>
    <property type="evidence" value="ECO:0007669"/>
    <property type="project" value="RHEA"/>
</dbReference>
<sequence length="273" mass="29463">MIWVEGRIVADDSLRISVLDRTFEHGLGLFETLRTWNGRPTLLPRHLSRLKRSAAQLRIPLDPNQQPTADDVRALLAADGREGDALLRITLSGGISESAGSTLWMRSSPLPAPAPATGLRLGPAGPARNDTLAGYKSLNYWPNRLLHENSRAEGFDECLMVDSTGSVREGSRTNIFFVVGGELMTPPCDGGIVPGIMRGVVVERAAALGIAVEEIGLNLFDRRIQPEEVFLTNAVRGVVPVGSWGDAHFPAPGPVTGRIRDDVTAWLKSGETT</sequence>
<organism evidence="13 14">
    <name type="scientific">Paludisphaera borealis</name>
    <dbReference type="NCBI Taxonomy" id="1387353"/>
    <lineage>
        <taxon>Bacteria</taxon>
        <taxon>Pseudomonadati</taxon>
        <taxon>Planctomycetota</taxon>
        <taxon>Planctomycetia</taxon>
        <taxon>Isosphaerales</taxon>
        <taxon>Isosphaeraceae</taxon>
        <taxon>Paludisphaera</taxon>
    </lineage>
</organism>
<dbReference type="GO" id="GO:0052656">
    <property type="term" value="F:L-isoleucine-2-oxoglutarate transaminase activity"/>
    <property type="evidence" value="ECO:0007669"/>
    <property type="project" value="RHEA"/>
</dbReference>
<dbReference type="RefSeq" id="WP_076343579.1">
    <property type="nucleotide sequence ID" value="NZ_CP019082.1"/>
</dbReference>
<keyword evidence="14" id="KW-1185">Reference proteome</keyword>
<evidence type="ECO:0000256" key="9">
    <source>
        <dbReference type="ARBA" id="ARBA00048798"/>
    </source>
</evidence>
<comment type="catalytic activity">
    <reaction evidence="8">
        <text>L-valine + 2-oxoglutarate = 3-methyl-2-oxobutanoate + L-glutamate</text>
        <dbReference type="Rhea" id="RHEA:24813"/>
        <dbReference type="ChEBI" id="CHEBI:11851"/>
        <dbReference type="ChEBI" id="CHEBI:16810"/>
        <dbReference type="ChEBI" id="CHEBI:29985"/>
        <dbReference type="ChEBI" id="CHEBI:57762"/>
        <dbReference type="EC" id="2.6.1.42"/>
    </reaction>
</comment>
<dbReference type="Gene3D" id="3.30.470.10">
    <property type="match status" value="1"/>
</dbReference>
<comment type="similarity">
    <text evidence="5 11">Belongs to the class-IV pyridoxal-phosphate-dependent aminotransferase family.</text>
</comment>